<protein>
    <submittedName>
        <fullName evidence="2">Uncharacterized protein</fullName>
    </submittedName>
</protein>
<dbReference type="Proteomes" id="UP000184330">
    <property type="component" value="Unassembled WGS sequence"/>
</dbReference>
<feature type="compositionally biased region" description="Polar residues" evidence="1">
    <location>
        <begin position="70"/>
        <end position="87"/>
    </location>
</feature>
<evidence type="ECO:0000256" key="1">
    <source>
        <dbReference type="SAM" id="MobiDB-lite"/>
    </source>
</evidence>
<feature type="compositionally biased region" description="Basic and acidic residues" evidence="1">
    <location>
        <begin position="9"/>
        <end position="20"/>
    </location>
</feature>
<evidence type="ECO:0000313" key="2">
    <source>
        <dbReference type="EMBL" id="CZR60214.1"/>
    </source>
</evidence>
<keyword evidence="3" id="KW-1185">Reference proteome</keyword>
<dbReference type="EMBL" id="FJOG01000015">
    <property type="protein sequence ID" value="CZR60214.1"/>
    <property type="molecule type" value="Genomic_DNA"/>
</dbReference>
<dbReference type="AlphaFoldDB" id="A0A1L7X5B3"/>
<feature type="region of interest" description="Disordered" evidence="1">
    <location>
        <begin position="65"/>
        <end position="87"/>
    </location>
</feature>
<gene>
    <name evidence="2" type="ORF">PAC_10110</name>
</gene>
<accession>A0A1L7X5B3</accession>
<organism evidence="2 3">
    <name type="scientific">Phialocephala subalpina</name>
    <dbReference type="NCBI Taxonomy" id="576137"/>
    <lineage>
        <taxon>Eukaryota</taxon>
        <taxon>Fungi</taxon>
        <taxon>Dikarya</taxon>
        <taxon>Ascomycota</taxon>
        <taxon>Pezizomycotina</taxon>
        <taxon>Leotiomycetes</taxon>
        <taxon>Helotiales</taxon>
        <taxon>Mollisiaceae</taxon>
        <taxon>Phialocephala</taxon>
        <taxon>Phialocephala fortinii species complex</taxon>
    </lineage>
</organism>
<proteinExistence type="predicted"/>
<dbReference type="OrthoDB" id="10299388at2759"/>
<reference evidence="2 3" key="1">
    <citation type="submission" date="2016-03" db="EMBL/GenBank/DDBJ databases">
        <authorList>
            <person name="Ploux O."/>
        </authorList>
    </citation>
    <scope>NUCLEOTIDE SEQUENCE [LARGE SCALE GENOMIC DNA]</scope>
    <source>
        <strain evidence="2 3">UAMH 11012</strain>
    </source>
</reference>
<name>A0A1L7X5B3_9HELO</name>
<sequence>MPQQTPTSTHRDEIRIDRSKHSSQPPSSTTNSRKLTPMQKWKTETDGQQPWNALASFTQVAGRKEHIAEQVTSSTKGQNGSVGTDAE</sequence>
<feature type="compositionally biased region" description="Polar residues" evidence="1">
    <location>
        <begin position="22"/>
        <end position="34"/>
    </location>
</feature>
<feature type="region of interest" description="Disordered" evidence="1">
    <location>
        <begin position="1"/>
        <end position="49"/>
    </location>
</feature>
<evidence type="ECO:0000313" key="3">
    <source>
        <dbReference type="Proteomes" id="UP000184330"/>
    </source>
</evidence>